<accession>A0A645G556</accession>
<comment type="caution">
    <text evidence="1">The sequence shown here is derived from an EMBL/GenBank/DDBJ whole genome shotgun (WGS) entry which is preliminary data.</text>
</comment>
<protein>
    <submittedName>
        <fullName evidence="1">Uncharacterized protein</fullName>
    </submittedName>
</protein>
<dbReference type="EMBL" id="VSSQ01068982">
    <property type="protein sequence ID" value="MPN21092.1"/>
    <property type="molecule type" value="Genomic_DNA"/>
</dbReference>
<organism evidence="1">
    <name type="scientific">bioreactor metagenome</name>
    <dbReference type="NCBI Taxonomy" id="1076179"/>
    <lineage>
        <taxon>unclassified sequences</taxon>
        <taxon>metagenomes</taxon>
        <taxon>ecological metagenomes</taxon>
    </lineage>
</organism>
<gene>
    <name evidence="1" type="ORF">SDC9_168471</name>
</gene>
<dbReference type="AlphaFoldDB" id="A0A645G556"/>
<proteinExistence type="predicted"/>
<reference evidence="1" key="1">
    <citation type="submission" date="2019-08" db="EMBL/GenBank/DDBJ databases">
        <authorList>
            <person name="Kucharzyk K."/>
            <person name="Murdoch R.W."/>
            <person name="Higgins S."/>
            <person name="Loffler F."/>
        </authorList>
    </citation>
    <scope>NUCLEOTIDE SEQUENCE</scope>
</reference>
<name>A0A645G556_9ZZZZ</name>
<sequence>MGMLFTMASRILKAVIKIKMTPSMRTAASAVCQLRPIPCTKVKAKKALTPMAGARATGNLAMIAMQNVATADAKAVAVKTDSLLIPACERMSGFTAKMYDIVKKVVIPATISVLILVWP</sequence>
<evidence type="ECO:0000313" key="1">
    <source>
        <dbReference type="EMBL" id="MPN21092.1"/>
    </source>
</evidence>